<keyword evidence="3" id="KW-0378">Hydrolase</keyword>
<dbReference type="InterPro" id="IPR001478">
    <property type="entry name" value="PDZ"/>
</dbReference>
<dbReference type="EMBL" id="PCVI01000027">
    <property type="protein sequence ID" value="PIQ70202.1"/>
    <property type="molecule type" value="Genomic_DNA"/>
</dbReference>
<dbReference type="Pfam" id="PF13365">
    <property type="entry name" value="Trypsin_2"/>
    <property type="match status" value="1"/>
</dbReference>
<evidence type="ECO:0000256" key="1">
    <source>
        <dbReference type="ARBA" id="ARBA00010541"/>
    </source>
</evidence>
<dbReference type="PANTHER" id="PTHR43343:SF3">
    <property type="entry name" value="PROTEASE DO-LIKE 8, CHLOROPLASTIC"/>
    <property type="match status" value="1"/>
</dbReference>
<evidence type="ECO:0000256" key="3">
    <source>
        <dbReference type="ARBA" id="ARBA00022801"/>
    </source>
</evidence>
<organism evidence="5 6">
    <name type="scientific">Candidatus Shapirobacteria bacterium CG11_big_fil_rev_8_21_14_0_20_40_12</name>
    <dbReference type="NCBI Taxonomy" id="1974889"/>
    <lineage>
        <taxon>Bacteria</taxon>
        <taxon>Candidatus Shapironibacteriota</taxon>
    </lineage>
</organism>
<sequence length="391" mass="42626">MKTLKKIIFGFLVVTLVLWGTVGVLARKSWPKIRSLVNDLRSSSSGLSDDSVVQRKILNEESVVIEVVEKYGPSVVTIGIKKTEKVYDPFENFYDPFGFFNIPRDTLPKEQKIEQDIGSGFVVSKDGLIVTNKHVVSDASAQYRVFTKENKLYEVEKIYRDPTIDLAILKINAPDEELKSIELGDSDQLRVGQFVIAIGAALGEFRNTVTTGVVSGLGRTITAGSPFEGTENLDNVIQTDAAINPGNSGGPLLNSLGQVIGVNVAVASGAQNIGFALPINLAKQMLENFNKTGQFSRPFLGIRYRDIDKKEAIAKGWVEGAGVIEVIENSPAEKAGVKPGDIITKIDSEKIGVDNTLTKVVSAKKVGQEIKLTVWREDKEETITVSLEEAK</sequence>
<keyword evidence="2" id="KW-0645">Protease</keyword>
<reference evidence="5 6" key="1">
    <citation type="submission" date="2017-09" db="EMBL/GenBank/DDBJ databases">
        <title>Depth-based differentiation of microbial function through sediment-hosted aquifers and enrichment of novel symbionts in the deep terrestrial subsurface.</title>
        <authorList>
            <person name="Probst A.J."/>
            <person name="Ladd B."/>
            <person name="Jarett J.K."/>
            <person name="Geller-Mcgrath D.E."/>
            <person name="Sieber C.M."/>
            <person name="Emerson J.B."/>
            <person name="Anantharaman K."/>
            <person name="Thomas B.C."/>
            <person name="Malmstrom R."/>
            <person name="Stieglmeier M."/>
            <person name="Klingl A."/>
            <person name="Woyke T."/>
            <person name="Ryan C.M."/>
            <person name="Banfield J.F."/>
        </authorList>
    </citation>
    <scope>NUCLEOTIDE SEQUENCE [LARGE SCALE GENOMIC DNA]</scope>
    <source>
        <strain evidence="5">CG11_big_fil_rev_8_21_14_0_20_40_12</strain>
    </source>
</reference>
<evidence type="ECO:0000259" key="4">
    <source>
        <dbReference type="PROSITE" id="PS50106"/>
    </source>
</evidence>
<dbReference type="SUPFAM" id="SSF50156">
    <property type="entry name" value="PDZ domain-like"/>
    <property type="match status" value="1"/>
</dbReference>
<dbReference type="PRINTS" id="PR00834">
    <property type="entry name" value="PROTEASES2C"/>
</dbReference>
<dbReference type="GO" id="GO:0006508">
    <property type="term" value="P:proteolysis"/>
    <property type="evidence" value="ECO:0007669"/>
    <property type="project" value="UniProtKB-KW"/>
</dbReference>
<dbReference type="SMART" id="SM00228">
    <property type="entry name" value="PDZ"/>
    <property type="match status" value="1"/>
</dbReference>
<dbReference type="PROSITE" id="PS50106">
    <property type="entry name" value="PDZ"/>
    <property type="match status" value="1"/>
</dbReference>
<dbReference type="InterPro" id="IPR043504">
    <property type="entry name" value="Peptidase_S1_PA_chymotrypsin"/>
</dbReference>
<dbReference type="InterPro" id="IPR051201">
    <property type="entry name" value="Chloro_Bact_Ser_Proteases"/>
</dbReference>
<evidence type="ECO:0000256" key="2">
    <source>
        <dbReference type="ARBA" id="ARBA00022670"/>
    </source>
</evidence>
<accession>A0A2H0KG28</accession>
<dbReference type="SUPFAM" id="SSF50494">
    <property type="entry name" value="Trypsin-like serine proteases"/>
    <property type="match status" value="1"/>
</dbReference>
<dbReference type="InterPro" id="IPR009003">
    <property type="entry name" value="Peptidase_S1_PA"/>
</dbReference>
<dbReference type="Gene3D" id="2.40.10.10">
    <property type="entry name" value="Trypsin-like serine proteases"/>
    <property type="match status" value="2"/>
</dbReference>
<comment type="caution">
    <text evidence="5">The sequence shown here is derived from an EMBL/GenBank/DDBJ whole genome shotgun (WGS) entry which is preliminary data.</text>
</comment>
<gene>
    <name evidence="5" type="ORF">COV89_01745</name>
</gene>
<name>A0A2H0KG28_9BACT</name>
<dbReference type="Gene3D" id="2.30.42.10">
    <property type="match status" value="1"/>
</dbReference>
<comment type="similarity">
    <text evidence="1">Belongs to the peptidase S1C family.</text>
</comment>
<dbReference type="InterPro" id="IPR001940">
    <property type="entry name" value="Peptidase_S1C"/>
</dbReference>
<protein>
    <recommendedName>
        <fullName evidence="4">PDZ domain-containing protein</fullName>
    </recommendedName>
</protein>
<dbReference type="Proteomes" id="UP000231371">
    <property type="component" value="Unassembled WGS sequence"/>
</dbReference>
<dbReference type="AlphaFoldDB" id="A0A2H0KG28"/>
<dbReference type="Pfam" id="PF13180">
    <property type="entry name" value="PDZ_2"/>
    <property type="match status" value="1"/>
</dbReference>
<evidence type="ECO:0000313" key="5">
    <source>
        <dbReference type="EMBL" id="PIQ70202.1"/>
    </source>
</evidence>
<dbReference type="GO" id="GO:0004252">
    <property type="term" value="F:serine-type endopeptidase activity"/>
    <property type="evidence" value="ECO:0007669"/>
    <property type="project" value="InterPro"/>
</dbReference>
<proteinExistence type="inferred from homology"/>
<dbReference type="PANTHER" id="PTHR43343">
    <property type="entry name" value="PEPTIDASE S12"/>
    <property type="match status" value="1"/>
</dbReference>
<dbReference type="InterPro" id="IPR036034">
    <property type="entry name" value="PDZ_sf"/>
</dbReference>
<evidence type="ECO:0000313" key="6">
    <source>
        <dbReference type="Proteomes" id="UP000231371"/>
    </source>
</evidence>
<feature type="domain" description="PDZ" evidence="4">
    <location>
        <begin position="286"/>
        <end position="378"/>
    </location>
</feature>